<dbReference type="AlphaFoldDB" id="A0AA38WSY8"/>
<dbReference type="PANTHER" id="PTHR38926">
    <property type="entry name" value="F-BOX DOMAIN CONTAINING PROTEIN, EXPRESSED"/>
    <property type="match status" value="1"/>
</dbReference>
<comment type="caution">
    <text evidence="1">The sequence shown here is derived from an EMBL/GenBank/DDBJ whole genome shotgun (WGS) entry which is preliminary data.</text>
</comment>
<evidence type="ECO:0000313" key="1">
    <source>
        <dbReference type="EMBL" id="KAJ9566015.1"/>
    </source>
</evidence>
<dbReference type="Proteomes" id="UP001172457">
    <property type="component" value="Chromosome 1"/>
</dbReference>
<dbReference type="Gene3D" id="1.20.1280.50">
    <property type="match status" value="1"/>
</dbReference>
<dbReference type="InterPro" id="IPR032675">
    <property type="entry name" value="LRR_dom_sf"/>
</dbReference>
<name>A0AA38WSY8_9ASTR</name>
<dbReference type="EMBL" id="JARYMX010000001">
    <property type="protein sequence ID" value="KAJ9566015.1"/>
    <property type="molecule type" value="Genomic_DNA"/>
</dbReference>
<accession>A0AA38WSY8</accession>
<organism evidence="1 2">
    <name type="scientific">Centaurea solstitialis</name>
    <name type="common">yellow star-thistle</name>
    <dbReference type="NCBI Taxonomy" id="347529"/>
    <lineage>
        <taxon>Eukaryota</taxon>
        <taxon>Viridiplantae</taxon>
        <taxon>Streptophyta</taxon>
        <taxon>Embryophyta</taxon>
        <taxon>Tracheophyta</taxon>
        <taxon>Spermatophyta</taxon>
        <taxon>Magnoliopsida</taxon>
        <taxon>eudicotyledons</taxon>
        <taxon>Gunneridae</taxon>
        <taxon>Pentapetalae</taxon>
        <taxon>asterids</taxon>
        <taxon>campanulids</taxon>
        <taxon>Asterales</taxon>
        <taxon>Asteraceae</taxon>
        <taxon>Carduoideae</taxon>
        <taxon>Cardueae</taxon>
        <taxon>Centaureinae</taxon>
        <taxon>Centaurea</taxon>
    </lineage>
</organism>
<evidence type="ECO:0008006" key="3">
    <source>
        <dbReference type="Google" id="ProtNLM"/>
    </source>
</evidence>
<dbReference type="InterPro" id="IPR036047">
    <property type="entry name" value="F-box-like_dom_sf"/>
</dbReference>
<dbReference type="Gene3D" id="3.80.10.10">
    <property type="entry name" value="Ribonuclease Inhibitor"/>
    <property type="match status" value="1"/>
</dbReference>
<reference evidence="1" key="1">
    <citation type="submission" date="2023-03" db="EMBL/GenBank/DDBJ databases">
        <title>Chromosome-scale reference genome and RAD-based genetic map of yellow starthistle (Centaurea solstitialis) reveal putative structural variation and QTLs associated with invader traits.</title>
        <authorList>
            <person name="Reatini B."/>
            <person name="Cang F.A."/>
            <person name="Jiang Q."/>
            <person name="Mckibben M.T.W."/>
            <person name="Barker M.S."/>
            <person name="Rieseberg L.H."/>
            <person name="Dlugosch K.M."/>
        </authorList>
    </citation>
    <scope>NUCLEOTIDE SEQUENCE</scope>
    <source>
        <strain evidence="1">CAN-66</strain>
        <tissue evidence="1">Leaf</tissue>
    </source>
</reference>
<dbReference type="SUPFAM" id="SSF52047">
    <property type="entry name" value="RNI-like"/>
    <property type="match status" value="1"/>
</dbReference>
<keyword evidence="2" id="KW-1185">Reference proteome</keyword>
<dbReference type="CDD" id="cd22164">
    <property type="entry name" value="F-box_AtSKIP19-like"/>
    <property type="match status" value="1"/>
</dbReference>
<protein>
    <recommendedName>
        <fullName evidence="3">F-box/LRR-repeat protein 23</fullName>
    </recommendedName>
</protein>
<proteinExistence type="predicted"/>
<gene>
    <name evidence="1" type="ORF">OSB04_001981</name>
</gene>
<dbReference type="SUPFAM" id="SSF81383">
    <property type="entry name" value="F-box domain"/>
    <property type="match status" value="1"/>
</dbReference>
<evidence type="ECO:0000313" key="2">
    <source>
        <dbReference type="Proteomes" id="UP001172457"/>
    </source>
</evidence>
<dbReference type="PANTHER" id="PTHR38926:SF2">
    <property type="entry name" value="F-BOX_LRR-REPEAT PROTEIN 21-RELATED"/>
    <property type="match status" value="1"/>
</dbReference>
<sequence length="260" mass="29988">MENRNWLEMPDVIMGGMIFPRLGTLEIIKSVQIVCTTWRRICKNDPGVWKVIEISHHTYDRGYESYGEDIFANLGKQAVDRSCGQLIDITLVGFDTFDLLDYISQRSRKLTRLCITACFGFKAYDLINALKRLPHLETLKLSYISTEELDIEVVGQSCPQLKSFTLKKEFMDTIDGVQAIAKSMPTLRHLKLVDSTMYSDDGFQAILNGCPHLESLDLLGCPYFHLDKNLEKLFRERIKDLKYDIPEEYEDSETEFLGDY</sequence>